<keyword evidence="4 11" id="KW-0808">Transferase</keyword>
<gene>
    <name evidence="13" type="primary">MOGAT2</name>
</gene>
<evidence type="ECO:0000256" key="10">
    <source>
        <dbReference type="ARBA" id="ARBA00023315"/>
    </source>
</evidence>
<dbReference type="PANTHER" id="PTHR12317">
    <property type="entry name" value="DIACYLGLYCEROL O-ACYLTRANSFERASE"/>
    <property type="match status" value="1"/>
</dbReference>
<dbReference type="GO" id="GO:0003846">
    <property type="term" value="F:2-acylglycerol O-acyltransferase activity"/>
    <property type="evidence" value="ECO:0007669"/>
    <property type="project" value="TreeGrafter"/>
</dbReference>
<evidence type="ECO:0000256" key="11">
    <source>
        <dbReference type="RuleBase" id="RU367023"/>
    </source>
</evidence>
<evidence type="ECO:0000256" key="1">
    <source>
        <dbReference type="ARBA" id="ARBA00004477"/>
    </source>
</evidence>
<dbReference type="GO" id="GO:0019432">
    <property type="term" value="P:triglyceride biosynthetic process"/>
    <property type="evidence" value="ECO:0007669"/>
    <property type="project" value="TreeGrafter"/>
</dbReference>
<dbReference type="GO" id="GO:0005789">
    <property type="term" value="C:endoplasmic reticulum membrane"/>
    <property type="evidence" value="ECO:0007669"/>
    <property type="project" value="UniProtKB-SubCell"/>
</dbReference>
<dbReference type="GeneID" id="129326654"/>
<dbReference type="GO" id="GO:0006651">
    <property type="term" value="P:diacylglycerol biosynthetic process"/>
    <property type="evidence" value="ECO:0007669"/>
    <property type="project" value="TreeGrafter"/>
</dbReference>
<reference evidence="13" key="1">
    <citation type="submission" date="2025-08" db="UniProtKB">
        <authorList>
            <consortium name="RefSeq"/>
        </authorList>
    </citation>
    <scope>IDENTIFICATION</scope>
    <source>
        <tissue evidence="13">Blood</tissue>
    </source>
</reference>
<dbReference type="CDD" id="cd07987">
    <property type="entry name" value="LPLAT_MGAT-like"/>
    <property type="match status" value="1"/>
</dbReference>
<dbReference type="PANTHER" id="PTHR12317:SF74">
    <property type="entry name" value="2-ACYLGLYCEROL O-ACYLTRANSFERASE 2"/>
    <property type="match status" value="1"/>
</dbReference>
<keyword evidence="9 11" id="KW-0472">Membrane</keyword>
<evidence type="ECO:0000256" key="8">
    <source>
        <dbReference type="ARBA" id="ARBA00023098"/>
    </source>
</evidence>
<evidence type="ECO:0000256" key="7">
    <source>
        <dbReference type="ARBA" id="ARBA00022989"/>
    </source>
</evidence>
<comment type="subcellular location">
    <subcellularLocation>
        <location evidence="1 11">Endoplasmic reticulum membrane</location>
        <topology evidence="1 11">Multi-pass membrane protein</topology>
    </subcellularLocation>
</comment>
<evidence type="ECO:0000256" key="3">
    <source>
        <dbReference type="ARBA" id="ARBA00022516"/>
    </source>
</evidence>
<evidence type="ECO:0000256" key="6">
    <source>
        <dbReference type="ARBA" id="ARBA00022824"/>
    </source>
</evidence>
<comment type="similarity">
    <text evidence="2 11">Belongs to the diacylglycerol acyltransferase family.</text>
</comment>
<keyword evidence="5 11" id="KW-0812">Transmembrane</keyword>
<comment type="caution">
    <text evidence="11">Lacks conserved residue(s) required for the propagation of feature annotation.</text>
</comment>
<evidence type="ECO:0000313" key="12">
    <source>
        <dbReference type="Proteomes" id="UP001190640"/>
    </source>
</evidence>
<dbReference type="Proteomes" id="UP001190640">
    <property type="component" value="Chromosome 3"/>
</dbReference>
<keyword evidence="8" id="KW-0443">Lipid metabolism</keyword>
<keyword evidence="6 11" id="KW-0256">Endoplasmic reticulum</keyword>
<evidence type="ECO:0000256" key="9">
    <source>
        <dbReference type="ARBA" id="ARBA00023136"/>
    </source>
</evidence>
<dbReference type="GO" id="GO:0004144">
    <property type="term" value="F:diacylglycerol O-acyltransferase activity"/>
    <property type="evidence" value="ECO:0007669"/>
    <property type="project" value="TreeGrafter"/>
</dbReference>
<name>A0AA97J4P5_EUBMA</name>
<dbReference type="EC" id="2.3.1.-" evidence="11"/>
<sequence length="335" mass="38473">MKIEFAPLATPLRRRLQTASVVQWVFSFLGLGLCCIAIFAGLLFTRFWMISVLYGAWWAWDWDTPSKGGRRVHFIRNSVVWRYLKDYFPITLVKTAELDPAKNYIFGFHPHGVLATGAFVSFCTEATGFSKLFPRMTPYLMMLSLWFRAPFFRDYLMSGGLVPSDKETASYILKKPGGGNVLTIIVGGAQEALDARPGALTLLLENRKGFVRLAIRHGVALVPVFSFGENELYDQVENPKGSWLRWIQERLQKVMGISLPVMHARGIFQYSFGLIPYRRPIYTVVGKPIPVEKKHNPSEEEVDEIHRIYLEELCKLFEEHKLKYNVSENKHLSFR</sequence>
<feature type="transmembrane region" description="Helical" evidence="11">
    <location>
        <begin position="21"/>
        <end position="44"/>
    </location>
</feature>
<dbReference type="CTD" id="80168"/>
<evidence type="ECO:0000256" key="5">
    <source>
        <dbReference type="ARBA" id="ARBA00022692"/>
    </source>
</evidence>
<dbReference type="Pfam" id="PF03982">
    <property type="entry name" value="DAGAT"/>
    <property type="match status" value="1"/>
</dbReference>
<keyword evidence="7 11" id="KW-1133">Transmembrane helix</keyword>
<protein>
    <recommendedName>
        <fullName evidence="11">Acyltransferase</fullName>
        <ecNumber evidence="11">2.3.1.-</ecNumber>
    </recommendedName>
</protein>
<evidence type="ECO:0000256" key="2">
    <source>
        <dbReference type="ARBA" id="ARBA00005420"/>
    </source>
</evidence>
<keyword evidence="3" id="KW-0444">Lipid biosynthesis</keyword>
<dbReference type="RefSeq" id="XP_054830916.1">
    <property type="nucleotide sequence ID" value="XM_054974941.1"/>
</dbReference>
<keyword evidence="10" id="KW-0012">Acyltransferase</keyword>
<dbReference type="AlphaFoldDB" id="A0AA97J4P5"/>
<dbReference type="SUPFAM" id="SSF69593">
    <property type="entry name" value="Glycerol-3-phosphate (1)-acyltransferase"/>
    <property type="match status" value="1"/>
</dbReference>
<keyword evidence="12" id="KW-1185">Reference proteome</keyword>
<proteinExistence type="inferred from homology"/>
<dbReference type="InterPro" id="IPR007130">
    <property type="entry name" value="DAGAT"/>
</dbReference>
<evidence type="ECO:0000256" key="4">
    <source>
        <dbReference type="ARBA" id="ARBA00022679"/>
    </source>
</evidence>
<evidence type="ECO:0000313" key="13">
    <source>
        <dbReference type="RefSeq" id="XP_054830916.1"/>
    </source>
</evidence>
<organism evidence="12 13">
    <name type="scientific">Eublepharis macularius</name>
    <name type="common">Leopard gecko</name>
    <name type="synonym">Cyrtodactylus macularius</name>
    <dbReference type="NCBI Taxonomy" id="481883"/>
    <lineage>
        <taxon>Eukaryota</taxon>
        <taxon>Metazoa</taxon>
        <taxon>Chordata</taxon>
        <taxon>Craniata</taxon>
        <taxon>Vertebrata</taxon>
        <taxon>Euteleostomi</taxon>
        <taxon>Lepidosauria</taxon>
        <taxon>Squamata</taxon>
        <taxon>Bifurcata</taxon>
        <taxon>Gekkota</taxon>
        <taxon>Eublepharidae</taxon>
        <taxon>Eublepharinae</taxon>
        <taxon>Eublepharis</taxon>
    </lineage>
</organism>
<accession>A0AA97J4P5</accession>
<dbReference type="KEGG" id="emc:129326654"/>